<feature type="compositionally biased region" description="Polar residues" evidence="1">
    <location>
        <begin position="502"/>
        <end position="511"/>
    </location>
</feature>
<feature type="compositionally biased region" description="Basic and acidic residues" evidence="1">
    <location>
        <begin position="336"/>
        <end position="360"/>
    </location>
</feature>
<dbReference type="EMBL" id="KN838086">
    <property type="protein sequence ID" value="KIJ22590.1"/>
    <property type="molecule type" value="Genomic_DNA"/>
</dbReference>
<evidence type="ECO:0000256" key="1">
    <source>
        <dbReference type="SAM" id="MobiDB-lite"/>
    </source>
</evidence>
<proteinExistence type="predicted"/>
<name>A0A0C9UBV6_SPHS4</name>
<dbReference type="Proteomes" id="UP000054279">
    <property type="component" value="Unassembled WGS sequence"/>
</dbReference>
<feature type="compositionally biased region" description="Acidic residues" evidence="1">
    <location>
        <begin position="175"/>
        <end position="185"/>
    </location>
</feature>
<feature type="region of interest" description="Disordered" evidence="1">
    <location>
        <begin position="327"/>
        <end position="360"/>
    </location>
</feature>
<feature type="region of interest" description="Disordered" evidence="1">
    <location>
        <begin position="197"/>
        <end position="232"/>
    </location>
</feature>
<organism evidence="2 3">
    <name type="scientific">Sphaerobolus stellatus (strain SS14)</name>
    <dbReference type="NCBI Taxonomy" id="990650"/>
    <lineage>
        <taxon>Eukaryota</taxon>
        <taxon>Fungi</taxon>
        <taxon>Dikarya</taxon>
        <taxon>Basidiomycota</taxon>
        <taxon>Agaricomycotina</taxon>
        <taxon>Agaricomycetes</taxon>
        <taxon>Phallomycetidae</taxon>
        <taxon>Geastrales</taxon>
        <taxon>Sphaerobolaceae</taxon>
        <taxon>Sphaerobolus</taxon>
    </lineage>
</organism>
<keyword evidence="3" id="KW-1185">Reference proteome</keyword>
<feature type="compositionally biased region" description="Polar residues" evidence="1">
    <location>
        <begin position="456"/>
        <end position="475"/>
    </location>
</feature>
<feature type="region of interest" description="Disordered" evidence="1">
    <location>
        <begin position="491"/>
        <end position="514"/>
    </location>
</feature>
<protein>
    <submittedName>
        <fullName evidence="2">Uncharacterized protein</fullName>
    </submittedName>
</protein>
<feature type="region of interest" description="Disordered" evidence="1">
    <location>
        <begin position="160"/>
        <end position="185"/>
    </location>
</feature>
<feature type="region of interest" description="Disordered" evidence="1">
    <location>
        <begin position="449"/>
        <end position="475"/>
    </location>
</feature>
<evidence type="ECO:0000313" key="2">
    <source>
        <dbReference type="EMBL" id="KIJ22590.1"/>
    </source>
</evidence>
<dbReference type="AlphaFoldDB" id="A0A0C9UBV6"/>
<accession>A0A0C9UBV6</accession>
<feature type="region of interest" description="Disordered" evidence="1">
    <location>
        <begin position="279"/>
        <end position="307"/>
    </location>
</feature>
<sequence>MTGGIDRSEFIAFGGEHDQEAGILNGDEAGGVSLQEDVAGDVVWNPKDIFEGKVHGGYEYTEDGDGEYTEDRESKSLDTLTLTLMNMDMAFLDRFPSPPPSRMGVGEGEGSDRSESEEGGEEQGNEGQDEDEEQVSRKVFSFGSLSGLFKKRVVQARVQAQQEVQAQAQDHEAPESIEEEEEYDLEGPISMSISYSASDTCLSPYPRSRSHSELGTDSQSAPGRRAGSALSLGLRTDSAPGVGAGADDASIYHSCSGYGSGCGFSGYGYENSSTAWLLPRPASESGSEADYAVRPDEDDDDDVRGEMRGDADVDVYSGNEHCDNVALDLDGGVGDKNGDRDADRGTGAADGDRDRDDADRDDVCRVRKRRRGGLFEGSISIRSGVHFEDKAIGIASKTSELLTGVGILGFNKNVGNLNLDSGSEAKAKAQYDPGLGRAANVVSMPTLDPPHHRAKSSSSLAQTQVQVQARSPSPASFSNIQIQEIPQARVSSPFPAQEPRYSPSQEISPVDSSFAMARPPSAELETYYKRMIERSRPLSVLVRESLASEMEGVRMGALSEK</sequence>
<gene>
    <name evidence="2" type="ORF">M422DRAFT_276957</name>
</gene>
<evidence type="ECO:0000313" key="3">
    <source>
        <dbReference type="Proteomes" id="UP000054279"/>
    </source>
</evidence>
<dbReference type="HOGENOM" id="CLU_485848_0_0_1"/>
<feature type="region of interest" description="Disordered" evidence="1">
    <location>
        <begin position="91"/>
        <end position="137"/>
    </location>
</feature>
<feature type="compositionally biased region" description="Acidic residues" evidence="1">
    <location>
        <begin position="117"/>
        <end position="133"/>
    </location>
</feature>
<reference evidence="2 3" key="1">
    <citation type="submission" date="2014-06" db="EMBL/GenBank/DDBJ databases">
        <title>Evolutionary Origins and Diversification of the Mycorrhizal Mutualists.</title>
        <authorList>
            <consortium name="DOE Joint Genome Institute"/>
            <consortium name="Mycorrhizal Genomics Consortium"/>
            <person name="Kohler A."/>
            <person name="Kuo A."/>
            <person name="Nagy L.G."/>
            <person name="Floudas D."/>
            <person name="Copeland A."/>
            <person name="Barry K.W."/>
            <person name="Cichocki N."/>
            <person name="Veneault-Fourrey C."/>
            <person name="LaButti K."/>
            <person name="Lindquist E.A."/>
            <person name="Lipzen A."/>
            <person name="Lundell T."/>
            <person name="Morin E."/>
            <person name="Murat C."/>
            <person name="Riley R."/>
            <person name="Ohm R."/>
            <person name="Sun H."/>
            <person name="Tunlid A."/>
            <person name="Henrissat B."/>
            <person name="Grigoriev I.V."/>
            <person name="Hibbett D.S."/>
            <person name="Martin F."/>
        </authorList>
    </citation>
    <scope>NUCLEOTIDE SEQUENCE [LARGE SCALE GENOMIC DNA]</scope>
    <source>
        <strain evidence="2 3">SS14</strain>
    </source>
</reference>